<reference evidence="1" key="1">
    <citation type="submission" date="2021-01" db="EMBL/GenBank/DDBJ databases">
        <title>Fulvivirga kasyanovii gen. nov., sp nov., a novel member of the phylum Bacteroidetes isolated from seawater in a mussel farm.</title>
        <authorList>
            <person name="Zhao L.-H."/>
            <person name="Wang Z.-J."/>
        </authorList>
    </citation>
    <scope>NUCLEOTIDE SEQUENCE</scope>
    <source>
        <strain evidence="1">2943</strain>
    </source>
</reference>
<name>A0A937F7D6_9BACT</name>
<protein>
    <submittedName>
        <fullName evidence="1">Uncharacterized protein</fullName>
    </submittedName>
</protein>
<dbReference type="RefSeq" id="WP_202243123.1">
    <property type="nucleotide sequence ID" value="NZ_JAESIY010000002.1"/>
</dbReference>
<keyword evidence="2" id="KW-1185">Reference proteome</keyword>
<accession>A0A937F7D6</accession>
<dbReference type="Proteomes" id="UP000659388">
    <property type="component" value="Unassembled WGS sequence"/>
</dbReference>
<gene>
    <name evidence="1" type="ORF">JL102_04875</name>
</gene>
<sequence>MDIFKRSKFLELSEIHQPHCVSIYIPTERAGGEEGRYKNKTRLKNQLKEAATELQVFGLSKTEIEEYLKPAQQLLDDERNFWSEQSDALALFIYGNEIKYFTLPLEVEEYTYVSNHLYLQPLANMLHGSGRHFIMMLSLNEVKFYEATRHTLTPVVVEGLIPQALTETVGGDLEENSLQFRSGQGEKGQAMYHGHGAGNETEKKEEAAKFFKEINDGLMEMLHDEDAPLVVACVDYLFPIYMEANTYSNLCDEFIPGNHEHTEPVKLKEMAWDVVKDRFEKDQQNGVDRYNQLLDDGKAAYNPEQALPAAIIGQAETLFIQKGQHIWGTYQQDDNKVKIDATQQVGNADLLNKAAVETIKHGGKVYEMAADEMPDEGSVINAVLRYKM</sequence>
<comment type="caution">
    <text evidence="1">The sequence shown here is derived from an EMBL/GenBank/DDBJ whole genome shotgun (WGS) entry which is preliminary data.</text>
</comment>
<evidence type="ECO:0000313" key="1">
    <source>
        <dbReference type="EMBL" id="MBL3655453.1"/>
    </source>
</evidence>
<dbReference type="InterPro" id="IPR040837">
    <property type="entry name" value="Bact_RF_family7"/>
</dbReference>
<dbReference type="AlphaFoldDB" id="A0A937F7D6"/>
<dbReference type="EMBL" id="JAESIY010000002">
    <property type="protein sequence ID" value="MBL3655453.1"/>
    <property type="molecule type" value="Genomic_DNA"/>
</dbReference>
<evidence type="ECO:0000313" key="2">
    <source>
        <dbReference type="Proteomes" id="UP000659388"/>
    </source>
</evidence>
<proteinExistence type="predicted"/>
<dbReference type="Pfam" id="PF18849">
    <property type="entry name" value="baeRF_family7"/>
    <property type="match status" value="1"/>
</dbReference>
<organism evidence="1 2">
    <name type="scientific">Fulvivirga sediminis</name>
    <dbReference type="NCBI Taxonomy" id="2803949"/>
    <lineage>
        <taxon>Bacteria</taxon>
        <taxon>Pseudomonadati</taxon>
        <taxon>Bacteroidota</taxon>
        <taxon>Cytophagia</taxon>
        <taxon>Cytophagales</taxon>
        <taxon>Fulvivirgaceae</taxon>
        <taxon>Fulvivirga</taxon>
    </lineage>
</organism>